<dbReference type="InterPro" id="IPR001763">
    <property type="entry name" value="Rhodanese-like_dom"/>
</dbReference>
<keyword evidence="4" id="KW-1133">Transmembrane helix</keyword>
<dbReference type="GO" id="GO:0004792">
    <property type="term" value="F:thiosulfate-cyanide sulfurtransferase activity"/>
    <property type="evidence" value="ECO:0007669"/>
    <property type="project" value="TreeGrafter"/>
</dbReference>
<dbReference type="GO" id="GO:0005739">
    <property type="term" value="C:mitochondrion"/>
    <property type="evidence" value="ECO:0007669"/>
    <property type="project" value="TreeGrafter"/>
</dbReference>
<dbReference type="CDD" id="cd01448">
    <property type="entry name" value="TST_Repeat_1"/>
    <property type="match status" value="1"/>
</dbReference>
<evidence type="ECO:0000256" key="2">
    <source>
        <dbReference type="ARBA" id="ARBA00022737"/>
    </source>
</evidence>
<dbReference type="OrthoDB" id="270167at2759"/>
<keyword evidence="1 6" id="KW-0808">Transferase</keyword>
<organism evidence="6 7">
    <name type="scientific">Toxocara canis</name>
    <name type="common">Canine roundworm</name>
    <dbReference type="NCBI Taxonomy" id="6265"/>
    <lineage>
        <taxon>Eukaryota</taxon>
        <taxon>Metazoa</taxon>
        <taxon>Ecdysozoa</taxon>
        <taxon>Nematoda</taxon>
        <taxon>Chromadorea</taxon>
        <taxon>Rhabditida</taxon>
        <taxon>Spirurina</taxon>
        <taxon>Ascaridomorpha</taxon>
        <taxon>Ascaridoidea</taxon>
        <taxon>Toxocaridae</taxon>
        <taxon>Toxocara</taxon>
    </lineage>
</organism>
<gene>
    <name evidence="6" type="primary">Tst</name>
    <name evidence="6" type="ORF">Tcan_17897</name>
</gene>
<reference evidence="6 7" key="1">
    <citation type="submission" date="2014-11" db="EMBL/GenBank/DDBJ databases">
        <title>Genetic blueprint of the zoonotic pathogen Toxocara canis.</title>
        <authorList>
            <person name="Zhu X.-Q."/>
            <person name="Korhonen P.K."/>
            <person name="Cai H."/>
            <person name="Young N.D."/>
            <person name="Nejsum P."/>
            <person name="von Samson-Himmelstjerna G."/>
            <person name="Boag P.R."/>
            <person name="Tan P."/>
            <person name="Li Q."/>
            <person name="Min J."/>
            <person name="Yang Y."/>
            <person name="Wang X."/>
            <person name="Fang X."/>
            <person name="Hall R.S."/>
            <person name="Hofmann A."/>
            <person name="Sternberg P.W."/>
            <person name="Jex A.R."/>
            <person name="Gasser R.B."/>
        </authorList>
    </citation>
    <scope>NUCLEOTIDE SEQUENCE [LARGE SCALE GENOMIC DNA]</scope>
    <source>
        <strain evidence="6">PN_DK_2014</strain>
    </source>
</reference>
<dbReference type="AlphaFoldDB" id="A0A0B2UMG2"/>
<name>A0A0B2UMG2_TOXCA</name>
<evidence type="ECO:0000313" key="6">
    <source>
        <dbReference type="EMBL" id="KHN72191.1"/>
    </source>
</evidence>
<sequence length="500" mass="57213">MLVCTDPLNPANPFEHCSTLQQLKEVTMPANGRWFRRSPEPRLQKSPFTDVVDSQKDYEDPDYYYSKPPELGQIAQKNVPPPLPPPMKIPQKIAPIHYSLKHKPRRNLDVCRRFGSLETVVRNNIMTQKPITMATAVSPRIKPPLSNKYLRKSRNWKMILLGLLLSALSFLLLASVVSLILLTPKSQMQQSATSEALLSHGKQSHWKDDDSLSGYGKSKVDAIEVSPNFLLTLLITKRRICVFEASTDRNEKSWEDFREEHIESARILFFGNLSRNGAPVHPLQFQRYARSLGVDNDCHVILYDRGDIIWATYAFWIFTLFGHSRVSVLSGGFEEWKRLQASSEQYRTESGPGAYVQRVGNFRAEWNSDVICTFDDVLANAELKTYDLVDAQDREEYNGIGTGAVFGHIRSAVNVPIDDVFGWHDQRWLNTSELVRIFADSGLHPSKPVIVYCSTSVRSSMIWFALRKCNYNATIYFGSWPEWLIRAPDFLKIIPERRRA</sequence>
<dbReference type="PROSITE" id="PS50206">
    <property type="entry name" value="RHODANESE_3"/>
    <property type="match status" value="2"/>
</dbReference>
<dbReference type="SUPFAM" id="SSF52821">
    <property type="entry name" value="Rhodanese/Cell cycle control phosphatase"/>
    <property type="match status" value="2"/>
</dbReference>
<keyword evidence="4" id="KW-0812">Transmembrane</keyword>
<evidence type="ECO:0000256" key="4">
    <source>
        <dbReference type="SAM" id="Phobius"/>
    </source>
</evidence>
<dbReference type="PANTHER" id="PTHR11364">
    <property type="entry name" value="THIOSULFATE SULFERTANSFERASE"/>
    <property type="match status" value="1"/>
</dbReference>
<protein>
    <submittedName>
        <fullName evidence="6">Thiosulfate sulfurtransferase</fullName>
    </submittedName>
</protein>
<dbReference type="Proteomes" id="UP000031036">
    <property type="component" value="Unassembled WGS sequence"/>
</dbReference>
<dbReference type="InterPro" id="IPR036873">
    <property type="entry name" value="Rhodanese-like_dom_sf"/>
</dbReference>
<comment type="caution">
    <text evidence="6">The sequence shown here is derived from an EMBL/GenBank/DDBJ whole genome shotgun (WGS) entry which is preliminary data.</text>
</comment>
<dbReference type="InterPro" id="IPR045078">
    <property type="entry name" value="TST/MPST-like"/>
</dbReference>
<dbReference type="CDD" id="cd01449">
    <property type="entry name" value="TST_Repeat_2"/>
    <property type="match status" value="1"/>
</dbReference>
<dbReference type="STRING" id="6265.A0A0B2UMG2"/>
<evidence type="ECO:0000256" key="3">
    <source>
        <dbReference type="SAM" id="MobiDB-lite"/>
    </source>
</evidence>
<dbReference type="SMART" id="SM00450">
    <property type="entry name" value="RHOD"/>
    <property type="match status" value="2"/>
</dbReference>
<feature type="domain" description="Rhodanese" evidence="5">
    <location>
        <begin position="407"/>
        <end position="492"/>
    </location>
</feature>
<keyword evidence="4" id="KW-0472">Membrane</keyword>
<feature type="transmembrane region" description="Helical" evidence="4">
    <location>
        <begin position="158"/>
        <end position="182"/>
    </location>
</feature>
<dbReference type="Pfam" id="PF00581">
    <property type="entry name" value="Rhodanese"/>
    <property type="match status" value="2"/>
</dbReference>
<keyword evidence="2" id="KW-0677">Repeat</keyword>
<evidence type="ECO:0000256" key="1">
    <source>
        <dbReference type="ARBA" id="ARBA00022679"/>
    </source>
</evidence>
<feature type="domain" description="Rhodanese" evidence="5">
    <location>
        <begin position="251"/>
        <end position="345"/>
    </location>
</feature>
<dbReference type="EMBL" id="JPKZ01003285">
    <property type="protein sequence ID" value="KHN72191.1"/>
    <property type="molecule type" value="Genomic_DNA"/>
</dbReference>
<accession>A0A0B2UMG2</accession>
<dbReference type="Gene3D" id="3.40.250.10">
    <property type="entry name" value="Rhodanese-like domain"/>
    <property type="match status" value="2"/>
</dbReference>
<evidence type="ECO:0000313" key="7">
    <source>
        <dbReference type="Proteomes" id="UP000031036"/>
    </source>
</evidence>
<proteinExistence type="predicted"/>
<dbReference type="OMA" id="IYFGSWP"/>
<keyword evidence="7" id="KW-1185">Reference proteome</keyword>
<evidence type="ECO:0000259" key="5">
    <source>
        <dbReference type="PROSITE" id="PS50206"/>
    </source>
</evidence>
<dbReference type="PANTHER" id="PTHR11364:SF30">
    <property type="entry name" value="RHODANESE DOMAIN-CONTAINING PROTEIN"/>
    <property type="match status" value="1"/>
</dbReference>
<feature type="region of interest" description="Disordered" evidence="3">
    <location>
        <begin position="35"/>
        <end position="55"/>
    </location>
</feature>